<dbReference type="GO" id="GO:0006281">
    <property type="term" value="P:DNA repair"/>
    <property type="evidence" value="ECO:0007669"/>
    <property type="project" value="TreeGrafter"/>
</dbReference>
<accession>A0A2Z7CJY2</accession>
<dbReference type="GO" id="GO:0003682">
    <property type="term" value="F:chromatin binding"/>
    <property type="evidence" value="ECO:0007669"/>
    <property type="project" value="TreeGrafter"/>
</dbReference>
<feature type="region of interest" description="Disordered" evidence="1">
    <location>
        <begin position="190"/>
        <end position="271"/>
    </location>
</feature>
<feature type="compositionally biased region" description="Polar residues" evidence="1">
    <location>
        <begin position="75"/>
        <end position="113"/>
    </location>
</feature>
<dbReference type="Proteomes" id="UP000250235">
    <property type="component" value="Unassembled WGS sequence"/>
</dbReference>
<keyword evidence="3" id="KW-1185">Reference proteome</keyword>
<dbReference type="PANTHER" id="PTHR19932">
    <property type="entry name" value="WD REPEAT AND HMG-BOX DNA BINDING PROTEIN"/>
    <property type="match status" value="1"/>
</dbReference>
<evidence type="ECO:0000256" key="1">
    <source>
        <dbReference type="SAM" id="MobiDB-lite"/>
    </source>
</evidence>
<sequence>MLSLFKGFTDDTNFLIWLTRSPRIVTKLPRIVGDLFEDHGEYLARPRSPPRYAPPSPSINTSVRLLVTVKGDKGNTMTSNSSKHQNNPKDSSLGANDQVKANTNPIQDDSASKSGVAVQDTGNLLHKKQDVDRQKFSELISCMEWEPHGNALAVIDVMGKYGVWESAVPSLVKSPTEDIPDLHSKNGNGFLLFEGEDNPSASGSLSDLNENSLGESLPKCRKRLREQGKNNDEGKEYSDGMSRKPSSALAAKPDQLGNLSPVPHWQHKPDQLGTLNTSFLSRALPDLGIGGASPDSPPAPSDLCLWLQVTKRRTFPLSVTGDRRDTRVPRALSPDVVVALRLGKIWLHHFPFMFLCPQSVRLSHSSCDFRSFTLFS</sequence>
<protein>
    <submittedName>
        <fullName evidence="2">WD repeat and HMG-box DNA-binding protein 1</fullName>
    </submittedName>
</protein>
<evidence type="ECO:0000313" key="2">
    <source>
        <dbReference type="EMBL" id="KZV46257.1"/>
    </source>
</evidence>
<dbReference type="OrthoDB" id="427368at2759"/>
<dbReference type="AlphaFoldDB" id="A0A2Z7CJY2"/>
<dbReference type="GO" id="GO:0043596">
    <property type="term" value="C:nuclear replication fork"/>
    <property type="evidence" value="ECO:0007669"/>
    <property type="project" value="TreeGrafter"/>
</dbReference>
<organism evidence="2 3">
    <name type="scientific">Dorcoceras hygrometricum</name>
    <dbReference type="NCBI Taxonomy" id="472368"/>
    <lineage>
        <taxon>Eukaryota</taxon>
        <taxon>Viridiplantae</taxon>
        <taxon>Streptophyta</taxon>
        <taxon>Embryophyta</taxon>
        <taxon>Tracheophyta</taxon>
        <taxon>Spermatophyta</taxon>
        <taxon>Magnoliopsida</taxon>
        <taxon>eudicotyledons</taxon>
        <taxon>Gunneridae</taxon>
        <taxon>Pentapetalae</taxon>
        <taxon>asterids</taxon>
        <taxon>lamiids</taxon>
        <taxon>Lamiales</taxon>
        <taxon>Gesneriaceae</taxon>
        <taxon>Didymocarpoideae</taxon>
        <taxon>Trichosporeae</taxon>
        <taxon>Loxocarpinae</taxon>
        <taxon>Dorcoceras</taxon>
    </lineage>
</organism>
<dbReference type="GO" id="GO:0003677">
    <property type="term" value="F:DNA binding"/>
    <property type="evidence" value="ECO:0007669"/>
    <property type="project" value="UniProtKB-KW"/>
</dbReference>
<dbReference type="EMBL" id="KQ995686">
    <property type="protein sequence ID" value="KZV46257.1"/>
    <property type="molecule type" value="Genomic_DNA"/>
</dbReference>
<evidence type="ECO:0000313" key="3">
    <source>
        <dbReference type="Proteomes" id="UP000250235"/>
    </source>
</evidence>
<name>A0A2Z7CJY2_9LAMI</name>
<reference evidence="2 3" key="1">
    <citation type="journal article" date="2015" name="Proc. Natl. Acad. Sci. U.S.A.">
        <title>The resurrection genome of Boea hygrometrica: A blueprint for survival of dehydration.</title>
        <authorList>
            <person name="Xiao L."/>
            <person name="Yang G."/>
            <person name="Zhang L."/>
            <person name="Yang X."/>
            <person name="Zhao S."/>
            <person name="Ji Z."/>
            <person name="Zhou Q."/>
            <person name="Hu M."/>
            <person name="Wang Y."/>
            <person name="Chen M."/>
            <person name="Xu Y."/>
            <person name="Jin H."/>
            <person name="Xiao X."/>
            <person name="Hu G."/>
            <person name="Bao F."/>
            <person name="Hu Y."/>
            <person name="Wan P."/>
            <person name="Li L."/>
            <person name="Deng X."/>
            <person name="Kuang T."/>
            <person name="Xiang C."/>
            <person name="Zhu J.K."/>
            <person name="Oliver M.J."/>
            <person name="He Y."/>
        </authorList>
    </citation>
    <scope>NUCLEOTIDE SEQUENCE [LARGE SCALE GENOMIC DNA]</scope>
    <source>
        <strain evidence="3">cv. XS01</strain>
    </source>
</reference>
<feature type="compositionally biased region" description="Basic and acidic residues" evidence="1">
    <location>
        <begin position="225"/>
        <end position="242"/>
    </location>
</feature>
<keyword evidence="2" id="KW-0238">DNA-binding</keyword>
<feature type="region of interest" description="Disordered" evidence="1">
    <location>
        <begin position="72"/>
        <end position="115"/>
    </location>
</feature>
<dbReference type="GO" id="GO:0000278">
    <property type="term" value="P:mitotic cell cycle"/>
    <property type="evidence" value="ECO:0007669"/>
    <property type="project" value="TreeGrafter"/>
</dbReference>
<proteinExistence type="predicted"/>
<feature type="compositionally biased region" description="Polar residues" evidence="1">
    <location>
        <begin position="199"/>
        <end position="214"/>
    </location>
</feature>
<dbReference type="GO" id="GO:0006261">
    <property type="term" value="P:DNA-templated DNA replication"/>
    <property type="evidence" value="ECO:0007669"/>
    <property type="project" value="TreeGrafter"/>
</dbReference>
<gene>
    <name evidence="2" type="ORF">F511_23728</name>
</gene>
<dbReference type="PANTHER" id="PTHR19932:SF10">
    <property type="entry name" value="WD REPEAT AND HMG-BOX DNA-BINDING PROTEIN 1"/>
    <property type="match status" value="1"/>
</dbReference>